<dbReference type="InterPro" id="IPR007182">
    <property type="entry name" value="MnhB"/>
</dbReference>
<feature type="domain" description="Na+/H+ antiporter MnhB subunit-related protein" evidence="6">
    <location>
        <begin position="5"/>
        <end position="136"/>
    </location>
</feature>
<evidence type="ECO:0000256" key="2">
    <source>
        <dbReference type="ARBA" id="ARBA00022475"/>
    </source>
</evidence>
<dbReference type="KEGG" id="abi:Aboo_0669"/>
<name>B5I9P5_ACIB4</name>
<dbReference type="InterPro" id="IPR050622">
    <property type="entry name" value="CPA3_antiporter_subunitB"/>
</dbReference>
<accession>B5I9P5</accession>
<keyword evidence="5" id="KW-0472">Membrane</keyword>
<dbReference type="HOGENOM" id="CLU_101659_3_2_2"/>
<evidence type="ECO:0000256" key="1">
    <source>
        <dbReference type="ARBA" id="ARBA00004651"/>
    </source>
</evidence>
<evidence type="ECO:0000256" key="3">
    <source>
        <dbReference type="ARBA" id="ARBA00022692"/>
    </source>
</evidence>
<proteinExistence type="predicted"/>
<dbReference type="Pfam" id="PF04039">
    <property type="entry name" value="MnhB"/>
    <property type="match status" value="1"/>
</dbReference>
<keyword evidence="4" id="KW-1133">Transmembrane helix</keyword>
<dbReference type="PANTHER" id="PTHR33932">
    <property type="entry name" value="NA(+)/H(+) ANTIPORTER SUBUNIT B"/>
    <property type="match status" value="1"/>
</dbReference>
<keyword evidence="3" id="KW-0812">Transmembrane</keyword>
<sequence>MMSKIVRTQANFLYPLIMIFGFYVVAHGHLTPGGGFQGGAVIATGVALIAVAYSYKNVKSWIKKTHLSGAEAVGLLTFIITALLGISTSFFYNWLANTGLLFGKPVPYGINPGYLNTAGVIPIMNFAVGIEVLGGLGVIIMYYLHYIKEVSKDAV</sequence>
<dbReference type="OrthoDB" id="19265at2157"/>
<dbReference type="Proteomes" id="UP000001400">
    <property type="component" value="Chromosome"/>
</dbReference>
<dbReference type="eggNOG" id="arCOG03079">
    <property type="taxonomic scope" value="Archaea"/>
</dbReference>
<evidence type="ECO:0000256" key="5">
    <source>
        <dbReference type="ARBA" id="ARBA00023136"/>
    </source>
</evidence>
<dbReference type="STRING" id="439481.Aboo_0669"/>
<comment type="subcellular location">
    <subcellularLocation>
        <location evidence="1">Cell membrane</location>
        <topology evidence="1">Multi-pass membrane protein</topology>
    </subcellularLocation>
</comment>
<reference evidence="7" key="1">
    <citation type="submission" date="2010-02" db="EMBL/GenBank/DDBJ databases">
        <title>Complete sequence of Aciduliprofundum boonei T469.</title>
        <authorList>
            <consortium name="US DOE Joint Genome Institute"/>
            <person name="Lucas S."/>
            <person name="Copeland A."/>
            <person name="Lapidus A."/>
            <person name="Cheng J.-F."/>
            <person name="Bruce D."/>
            <person name="Goodwin L."/>
            <person name="Pitluck S."/>
            <person name="Saunders E."/>
            <person name="Detter J.C."/>
            <person name="Han C."/>
            <person name="Tapia R."/>
            <person name="Land M."/>
            <person name="Hauser L."/>
            <person name="Kyrpides N."/>
            <person name="Mikhailova N."/>
            <person name="Flores G."/>
            <person name="Reysenbach A.-L."/>
            <person name="Woyke T."/>
        </authorList>
    </citation>
    <scope>NUCLEOTIDE SEQUENCE</scope>
    <source>
        <strain evidence="7">T469</strain>
    </source>
</reference>
<dbReference type="AlphaFoldDB" id="B5I9P5"/>
<protein>
    <submittedName>
        <fullName evidence="7">Na+/H+ antiporter MnhB subunit-related protein</fullName>
    </submittedName>
</protein>
<evidence type="ECO:0000313" key="8">
    <source>
        <dbReference type="Proteomes" id="UP000001400"/>
    </source>
</evidence>
<dbReference type="EMBL" id="CP001941">
    <property type="protein sequence ID" value="ADD08480.1"/>
    <property type="molecule type" value="Genomic_DNA"/>
</dbReference>
<dbReference type="GO" id="GO:0005886">
    <property type="term" value="C:plasma membrane"/>
    <property type="evidence" value="ECO:0007669"/>
    <property type="project" value="UniProtKB-SubCell"/>
</dbReference>
<evidence type="ECO:0000256" key="4">
    <source>
        <dbReference type="ARBA" id="ARBA00022989"/>
    </source>
</evidence>
<dbReference type="PANTHER" id="PTHR33932:SF4">
    <property type="entry name" value="NA(+)_H(+) ANTIPORTER SUBUNIT B"/>
    <property type="match status" value="1"/>
</dbReference>
<evidence type="ECO:0000313" key="7">
    <source>
        <dbReference type="EMBL" id="ADD08480.1"/>
    </source>
</evidence>
<dbReference type="RefSeq" id="WP_008082648.1">
    <property type="nucleotide sequence ID" value="NC_013926.1"/>
</dbReference>
<dbReference type="NCBIfam" id="NF006248">
    <property type="entry name" value="PRK08386.1"/>
    <property type="match status" value="1"/>
</dbReference>
<keyword evidence="8" id="KW-1185">Reference proteome</keyword>
<keyword evidence="2" id="KW-1003">Cell membrane</keyword>
<organism evidence="7 8">
    <name type="scientific">Aciduliprofundum boonei (strain DSM 19572 / T469)</name>
    <dbReference type="NCBI Taxonomy" id="439481"/>
    <lineage>
        <taxon>Archaea</taxon>
        <taxon>Methanobacteriati</taxon>
        <taxon>Thermoplasmatota</taxon>
        <taxon>DHVE2 group</taxon>
        <taxon>Candidatus Aciduliprofundum</taxon>
    </lineage>
</organism>
<evidence type="ECO:0000259" key="6">
    <source>
        <dbReference type="Pfam" id="PF04039"/>
    </source>
</evidence>
<gene>
    <name evidence="7" type="ordered locus">Aboo_0669</name>
</gene>
<dbReference type="GeneID" id="8827615"/>